<dbReference type="AlphaFoldDB" id="A0AAD3SYF8"/>
<dbReference type="EMBL" id="BSYO01000020">
    <property type="protein sequence ID" value="GMH19495.1"/>
    <property type="molecule type" value="Genomic_DNA"/>
</dbReference>
<dbReference type="Proteomes" id="UP001279734">
    <property type="component" value="Unassembled WGS sequence"/>
</dbReference>
<comment type="caution">
    <text evidence="1">The sequence shown here is derived from an EMBL/GenBank/DDBJ whole genome shotgun (WGS) entry which is preliminary data.</text>
</comment>
<evidence type="ECO:0000313" key="2">
    <source>
        <dbReference type="Proteomes" id="UP001279734"/>
    </source>
</evidence>
<sequence>MLLVLRTHSDLVVARIGIHETQQLMSGRRIHQQVNPGSMPSFWTITQAGIPGMSAGVYAKMSAFRRRNMISSSRSASVSEPPIRMHFSGFLQFSGTRSVASPDYSCCKVVSSRWSSYPTALVLSLRAIWDM</sequence>
<reference evidence="1" key="1">
    <citation type="submission" date="2023-05" db="EMBL/GenBank/DDBJ databases">
        <title>Nepenthes gracilis genome sequencing.</title>
        <authorList>
            <person name="Fukushima K."/>
        </authorList>
    </citation>
    <scope>NUCLEOTIDE SEQUENCE</scope>
    <source>
        <strain evidence="1">SING2019-196</strain>
    </source>
</reference>
<proteinExistence type="predicted"/>
<accession>A0AAD3SYF8</accession>
<evidence type="ECO:0000313" key="1">
    <source>
        <dbReference type="EMBL" id="GMH19495.1"/>
    </source>
</evidence>
<keyword evidence="2" id="KW-1185">Reference proteome</keyword>
<organism evidence="1 2">
    <name type="scientific">Nepenthes gracilis</name>
    <name type="common">Slender pitcher plant</name>
    <dbReference type="NCBI Taxonomy" id="150966"/>
    <lineage>
        <taxon>Eukaryota</taxon>
        <taxon>Viridiplantae</taxon>
        <taxon>Streptophyta</taxon>
        <taxon>Embryophyta</taxon>
        <taxon>Tracheophyta</taxon>
        <taxon>Spermatophyta</taxon>
        <taxon>Magnoliopsida</taxon>
        <taxon>eudicotyledons</taxon>
        <taxon>Gunneridae</taxon>
        <taxon>Pentapetalae</taxon>
        <taxon>Caryophyllales</taxon>
        <taxon>Nepenthaceae</taxon>
        <taxon>Nepenthes</taxon>
    </lineage>
</organism>
<name>A0AAD3SYF8_NEPGR</name>
<protein>
    <submittedName>
        <fullName evidence="1">Uncharacterized protein</fullName>
    </submittedName>
</protein>
<gene>
    <name evidence="1" type="ORF">Nepgr_021336</name>
</gene>